<dbReference type="InterPro" id="IPR051120">
    <property type="entry name" value="ABC_AA/LPS_Transport"/>
</dbReference>
<dbReference type="InterPro" id="IPR003593">
    <property type="entry name" value="AAA+_ATPase"/>
</dbReference>
<evidence type="ECO:0000313" key="5">
    <source>
        <dbReference type="EMBL" id="GHO91333.1"/>
    </source>
</evidence>
<dbReference type="FunFam" id="3.40.50.300:FF:000421">
    <property type="entry name" value="Branched-chain amino acid ABC transporter ATP-binding protein"/>
    <property type="match status" value="1"/>
</dbReference>
<comment type="caution">
    <text evidence="5">The sequence shown here is derived from an EMBL/GenBank/DDBJ whole genome shotgun (WGS) entry which is preliminary data.</text>
</comment>
<evidence type="ECO:0000313" key="6">
    <source>
        <dbReference type="Proteomes" id="UP000597444"/>
    </source>
</evidence>
<proteinExistence type="predicted"/>
<feature type="domain" description="ABC transporter" evidence="4">
    <location>
        <begin position="5"/>
        <end position="244"/>
    </location>
</feature>
<dbReference type="SMART" id="SM00382">
    <property type="entry name" value="AAA"/>
    <property type="match status" value="1"/>
</dbReference>
<gene>
    <name evidence="5" type="ORF">KSF_013810</name>
</gene>
<sequence length="244" mass="26543">MTTLLEAKNISKAYGGIHALDGCSITVEEGTIAGLIGPNGSGKTTLFNVITGYEQVDGGEVRFAGSPITNQSPDKVFQLGIGRTFQLSRVFPRLTVMENMHVAKQRKGAAGLFSRWSSSHEQRQALDLLDFVGITHLKDLPAGNLSYGQKKLLEFAFILIAEPRVILLDEPAGGVNPTVINYMADRIKVLNKQGITFLIVEHDMEFVMGICQNITVLHRGMTIAAGVPEEVRKDATVLEAYLGD</sequence>
<dbReference type="GO" id="GO:0005886">
    <property type="term" value="C:plasma membrane"/>
    <property type="evidence" value="ECO:0007669"/>
    <property type="project" value="TreeGrafter"/>
</dbReference>
<evidence type="ECO:0000256" key="1">
    <source>
        <dbReference type="ARBA" id="ARBA00022448"/>
    </source>
</evidence>
<evidence type="ECO:0000256" key="3">
    <source>
        <dbReference type="ARBA" id="ARBA00022840"/>
    </source>
</evidence>
<dbReference type="InterPro" id="IPR003439">
    <property type="entry name" value="ABC_transporter-like_ATP-bd"/>
</dbReference>
<dbReference type="AlphaFoldDB" id="A0A8J3IF33"/>
<accession>A0A8J3IF33</accession>
<evidence type="ECO:0000259" key="4">
    <source>
        <dbReference type="PROSITE" id="PS50893"/>
    </source>
</evidence>
<dbReference type="InterPro" id="IPR032823">
    <property type="entry name" value="BCA_ABC_TP_C"/>
</dbReference>
<reference evidence="5" key="1">
    <citation type="submission" date="2020-10" db="EMBL/GenBank/DDBJ databases">
        <title>Taxonomic study of unclassified bacteria belonging to the class Ktedonobacteria.</title>
        <authorList>
            <person name="Yabe S."/>
            <person name="Wang C.M."/>
            <person name="Zheng Y."/>
            <person name="Sakai Y."/>
            <person name="Cavaletti L."/>
            <person name="Monciardini P."/>
            <person name="Donadio S."/>
        </authorList>
    </citation>
    <scope>NUCLEOTIDE SEQUENCE</scope>
    <source>
        <strain evidence="5">ID150040</strain>
    </source>
</reference>
<dbReference type="Proteomes" id="UP000597444">
    <property type="component" value="Unassembled WGS sequence"/>
</dbReference>
<dbReference type="RefSeq" id="WP_220202233.1">
    <property type="nucleotide sequence ID" value="NZ_BNJK01000001.1"/>
</dbReference>
<dbReference type="GO" id="GO:0005524">
    <property type="term" value="F:ATP binding"/>
    <property type="evidence" value="ECO:0007669"/>
    <property type="project" value="UniProtKB-KW"/>
</dbReference>
<dbReference type="CDD" id="cd03219">
    <property type="entry name" value="ABC_Mj1267_LivG_branched"/>
    <property type="match status" value="1"/>
</dbReference>
<dbReference type="PANTHER" id="PTHR45772">
    <property type="entry name" value="CONSERVED COMPONENT OF ABC TRANSPORTER FOR NATURAL AMINO ACIDS-RELATED"/>
    <property type="match status" value="1"/>
</dbReference>
<dbReference type="EMBL" id="BNJK01000001">
    <property type="protein sequence ID" value="GHO91333.1"/>
    <property type="molecule type" value="Genomic_DNA"/>
</dbReference>
<dbReference type="Pfam" id="PF00005">
    <property type="entry name" value="ABC_tran"/>
    <property type="match status" value="1"/>
</dbReference>
<keyword evidence="3 5" id="KW-0067">ATP-binding</keyword>
<organism evidence="5 6">
    <name type="scientific">Reticulibacter mediterranei</name>
    <dbReference type="NCBI Taxonomy" id="2778369"/>
    <lineage>
        <taxon>Bacteria</taxon>
        <taxon>Bacillati</taxon>
        <taxon>Chloroflexota</taxon>
        <taxon>Ktedonobacteria</taxon>
        <taxon>Ktedonobacterales</taxon>
        <taxon>Reticulibacteraceae</taxon>
        <taxon>Reticulibacter</taxon>
    </lineage>
</organism>
<keyword evidence="2" id="KW-0547">Nucleotide-binding</keyword>
<dbReference type="Gene3D" id="3.40.50.300">
    <property type="entry name" value="P-loop containing nucleotide triphosphate hydrolases"/>
    <property type="match status" value="1"/>
</dbReference>
<keyword evidence="6" id="KW-1185">Reference proteome</keyword>
<name>A0A8J3IF33_9CHLR</name>
<dbReference type="PROSITE" id="PS50893">
    <property type="entry name" value="ABC_TRANSPORTER_2"/>
    <property type="match status" value="1"/>
</dbReference>
<evidence type="ECO:0000256" key="2">
    <source>
        <dbReference type="ARBA" id="ARBA00022741"/>
    </source>
</evidence>
<protein>
    <submittedName>
        <fullName evidence="5">ABC transporter ATP-binding protein</fullName>
    </submittedName>
</protein>
<dbReference type="GO" id="GO:0016887">
    <property type="term" value="F:ATP hydrolysis activity"/>
    <property type="evidence" value="ECO:0007669"/>
    <property type="project" value="InterPro"/>
</dbReference>
<dbReference type="SUPFAM" id="SSF52540">
    <property type="entry name" value="P-loop containing nucleoside triphosphate hydrolases"/>
    <property type="match status" value="1"/>
</dbReference>
<keyword evidence="1" id="KW-0813">Transport</keyword>
<dbReference type="InterPro" id="IPR027417">
    <property type="entry name" value="P-loop_NTPase"/>
</dbReference>
<dbReference type="PANTHER" id="PTHR45772:SF9">
    <property type="entry name" value="CONSERVED COMPONENT OF ABC TRANSPORTER FOR NATURAL AMINO ACIDS"/>
    <property type="match status" value="1"/>
</dbReference>
<dbReference type="Pfam" id="PF12399">
    <property type="entry name" value="BCA_ABC_TP_C"/>
    <property type="match status" value="1"/>
</dbReference>